<sequence>MEKKAVVRLQDSTFTGEINGKSINLTETGMRAVDLMLISIGYCFGLTVEAYVNHKGYKIEDLQITVKGKKHEKENRYDSITIEVSFRSDLTPEQIERVLTIGKRGCTVSNTMLKTPDIKTVYLENVNS</sequence>
<dbReference type="InterPro" id="IPR015946">
    <property type="entry name" value="KH_dom-like_a/b"/>
</dbReference>
<accession>C0QPG4</accession>
<reference evidence="1 2" key="1">
    <citation type="journal article" date="2009" name="J. Bacteriol.">
        <title>Complete and draft genome sequences of six members of the Aquificales.</title>
        <authorList>
            <person name="Reysenbach A.L."/>
            <person name="Hamamura N."/>
            <person name="Podar M."/>
            <person name="Griffiths E."/>
            <person name="Ferreira S."/>
            <person name="Hochstein R."/>
            <person name="Heidelberg J."/>
            <person name="Johnson J."/>
            <person name="Mead D."/>
            <person name="Pohorille A."/>
            <person name="Sarmiento M."/>
            <person name="Schweighofer K."/>
            <person name="Seshadri R."/>
            <person name="Voytek M.A."/>
        </authorList>
    </citation>
    <scope>NUCLEOTIDE SEQUENCE [LARGE SCALE GENOMIC DNA]</scope>
    <source>
        <strain evidence="2">DSM 14350 / EX-H1</strain>
    </source>
</reference>
<dbReference type="RefSeq" id="WP_012676322.1">
    <property type="nucleotide sequence ID" value="NC_012440.1"/>
</dbReference>
<evidence type="ECO:0000313" key="1">
    <source>
        <dbReference type="EMBL" id="ACO04084.1"/>
    </source>
</evidence>
<dbReference type="Proteomes" id="UP000001366">
    <property type="component" value="Chromosome"/>
</dbReference>
<dbReference type="PaxDb" id="123214-PERMA_0773"/>
<dbReference type="STRING" id="123214.PERMA_0773"/>
<name>C0QPG4_PERMH</name>
<keyword evidence="2" id="KW-1185">Reference proteome</keyword>
<evidence type="ECO:0000313" key="2">
    <source>
        <dbReference type="Proteomes" id="UP000001366"/>
    </source>
</evidence>
<dbReference type="AlphaFoldDB" id="C0QPG4"/>
<dbReference type="OrthoDB" id="14012at2"/>
<dbReference type="InterPro" id="IPR036102">
    <property type="entry name" value="OsmC/Ohrsf"/>
</dbReference>
<dbReference type="EMBL" id="CP001230">
    <property type="protein sequence ID" value="ACO04084.1"/>
    <property type="molecule type" value="Genomic_DNA"/>
</dbReference>
<dbReference type="PANTHER" id="PTHR34352">
    <property type="entry name" value="PROTEIN YHFA"/>
    <property type="match status" value="1"/>
</dbReference>
<dbReference type="Pfam" id="PF02566">
    <property type="entry name" value="OsmC"/>
    <property type="match status" value="1"/>
</dbReference>
<dbReference type="HOGENOM" id="CLU_1969404_0_0_0"/>
<dbReference type="InterPro" id="IPR003718">
    <property type="entry name" value="OsmC/Ohr_fam"/>
</dbReference>
<protein>
    <submittedName>
        <fullName evidence="1">Putative OsmC family protein</fullName>
    </submittedName>
</protein>
<dbReference type="KEGG" id="pmx:PERMA_0773"/>
<organism evidence="1 2">
    <name type="scientific">Persephonella marina (strain DSM 14350 / EX-H1)</name>
    <dbReference type="NCBI Taxonomy" id="123214"/>
    <lineage>
        <taxon>Bacteria</taxon>
        <taxon>Pseudomonadati</taxon>
        <taxon>Aquificota</taxon>
        <taxon>Aquificia</taxon>
        <taxon>Aquificales</taxon>
        <taxon>Hydrogenothermaceae</taxon>
        <taxon>Persephonella</taxon>
    </lineage>
</organism>
<gene>
    <name evidence="1" type="ordered locus">PERMA_0773</name>
</gene>
<dbReference type="PANTHER" id="PTHR34352:SF1">
    <property type="entry name" value="PROTEIN YHFA"/>
    <property type="match status" value="1"/>
</dbReference>
<dbReference type="Gene3D" id="3.30.300.20">
    <property type="match status" value="1"/>
</dbReference>
<dbReference type="SUPFAM" id="SSF82784">
    <property type="entry name" value="OsmC-like"/>
    <property type="match status" value="1"/>
</dbReference>
<proteinExistence type="predicted"/>